<dbReference type="NCBIfam" id="TIGR02937">
    <property type="entry name" value="sigma70-ECF"/>
    <property type="match status" value="1"/>
</dbReference>
<evidence type="ECO:0000256" key="7">
    <source>
        <dbReference type="RuleBase" id="RU362124"/>
    </source>
</evidence>
<dbReference type="SUPFAM" id="SSF88946">
    <property type="entry name" value="Sigma2 domain of RNA polymerase sigma factors"/>
    <property type="match status" value="1"/>
</dbReference>
<dbReference type="EMBL" id="DVNK01000052">
    <property type="protein sequence ID" value="HIU47331.1"/>
    <property type="molecule type" value="Genomic_DNA"/>
</dbReference>
<evidence type="ECO:0000313" key="9">
    <source>
        <dbReference type="EMBL" id="HIU47331.1"/>
    </source>
</evidence>
<dbReference type="PROSITE" id="PS50943">
    <property type="entry name" value="HTH_CROC1"/>
    <property type="match status" value="1"/>
</dbReference>
<dbReference type="Gene3D" id="1.20.120.1810">
    <property type="match status" value="1"/>
</dbReference>
<evidence type="ECO:0000256" key="4">
    <source>
        <dbReference type="ARBA" id="ARBA00023082"/>
    </source>
</evidence>
<dbReference type="InterPro" id="IPR014200">
    <property type="entry name" value="RNA_pol_sigma-E"/>
</dbReference>
<dbReference type="InterPro" id="IPR001387">
    <property type="entry name" value="Cro/C1-type_HTH"/>
</dbReference>
<dbReference type="InterPro" id="IPR007627">
    <property type="entry name" value="RNA_pol_sigma70_r2"/>
</dbReference>
<evidence type="ECO:0000256" key="5">
    <source>
        <dbReference type="ARBA" id="ARBA00023125"/>
    </source>
</evidence>
<dbReference type="Pfam" id="PF04542">
    <property type="entry name" value="Sigma70_r2"/>
    <property type="match status" value="1"/>
</dbReference>
<dbReference type="Pfam" id="PF04545">
    <property type="entry name" value="Sigma70_r4"/>
    <property type="match status" value="1"/>
</dbReference>
<keyword evidence="2" id="KW-0749">Sporulation</keyword>
<evidence type="ECO:0000256" key="3">
    <source>
        <dbReference type="ARBA" id="ARBA00023015"/>
    </source>
</evidence>
<dbReference type="InterPro" id="IPR014284">
    <property type="entry name" value="RNA_pol_sigma-70_dom"/>
</dbReference>
<protein>
    <recommendedName>
        <fullName evidence="7">RNA polymerase sigma factor</fullName>
    </recommendedName>
</protein>
<keyword evidence="4 7" id="KW-0731">Sigma factor</keyword>
<dbReference type="PROSITE" id="PS00716">
    <property type="entry name" value="SIGMA70_2"/>
    <property type="match status" value="1"/>
</dbReference>
<dbReference type="PANTHER" id="PTHR30376">
    <property type="entry name" value="SIGMA FACTOR RPOH HEAT SHOCK RELATED"/>
    <property type="match status" value="1"/>
</dbReference>
<dbReference type="PROSITE" id="PS00715">
    <property type="entry name" value="SIGMA70_1"/>
    <property type="match status" value="1"/>
</dbReference>
<evidence type="ECO:0000256" key="1">
    <source>
        <dbReference type="ARBA" id="ARBA00007788"/>
    </source>
</evidence>
<dbReference type="InterPro" id="IPR036388">
    <property type="entry name" value="WH-like_DNA-bd_sf"/>
</dbReference>
<dbReference type="CDD" id="cd06171">
    <property type="entry name" value="Sigma70_r4"/>
    <property type="match status" value="1"/>
</dbReference>
<evidence type="ECO:0000256" key="6">
    <source>
        <dbReference type="ARBA" id="ARBA00023163"/>
    </source>
</evidence>
<organism evidence="9 10">
    <name type="scientific">Candidatus Fimadaptatus faecigallinarum</name>
    <dbReference type="NCBI Taxonomy" id="2840814"/>
    <lineage>
        <taxon>Bacteria</taxon>
        <taxon>Bacillati</taxon>
        <taxon>Bacillota</taxon>
        <taxon>Clostridia</taxon>
        <taxon>Eubacteriales</taxon>
        <taxon>Candidatus Fimadaptatus</taxon>
    </lineage>
</organism>
<dbReference type="NCBIfam" id="NF006158">
    <property type="entry name" value="PRK08301.1"/>
    <property type="match status" value="1"/>
</dbReference>
<name>A0A9D1S579_9FIRM</name>
<comment type="caution">
    <text evidence="9">The sequence shown here is derived from an EMBL/GenBank/DDBJ whole genome shotgun (WGS) entry which is preliminary data.</text>
</comment>
<dbReference type="InterPro" id="IPR013325">
    <property type="entry name" value="RNA_pol_sigma_r2"/>
</dbReference>
<feature type="domain" description="HTH cro/C1-type" evidence="8">
    <location>
        <begin position="217"/>
        <end position="238"/>
    </location>
</feature>
<evidence type="ECO:0000313" key="10">
    <source>
        <dbReference type="Proteomes" id="UP000824123"/>
    </source>
</evidence>
<evidence type="ECO:0000256" key="2">
    <source>
        <dbReference type="ARBA" id="ARBA00022969"/>
    </source>
</evidence>
<accession>A0A9D1S579</accession>
<keyword evidence="5 7" id="KW-0238">DNA-binding</keyword>
<reference evidence="9" key="2">
    <citation type="journal article" date="2021" name="PeerJ">
        <title>Extensive microbial diversity within the chicken gut microbiome revealed by metagenomics and culture.</title>
        <authorList>
            <person name="Gilroy R."/>
            <person name="Ravi A."/>
            <person name="Getino M."/>
            <person name="Pursley I."/>
            <person name="Horton D.L."/>
            <person name="Alikhan N.F."/>
            <person name="Baker D."/>
            <person name="Gharbi K."/>
            <person name="Hall N."/>
            <person name="Watson M."/>
            <person name="Adriaenssens E.M."/>
            <person name="Foster-Nyarko E."/>
            <person name="Jarju S."/>
            <person name="Secka A."/>
            <person name="Antonio M."/>
            <person name="Oren A."/>
            <person name="Chaudhuri R.R."/>
            <person name="La Ragione R."/>
            <person name="Hildebrand F."/>
            <person name="Pallen M.J."/>
        </authorList>
    </citation>
    <scope>NUCLEOTIDE SEQUENCE</scope>
    <source>
        <strain evidence="9">ChiSxjej2B14-8506</strain>
    </source>
</reference>
<sequence>MPVTRSKAERTTRTCPHRSAIYQFIYNIMSKLGVRGDGVHYIGGGVSLPAPFTHEEELEQLEKLKQGDTQVRQALIEHNLRLVVYIARKFENTGVGIEDLISIGTIGLIKAVNTFDPAKNIKLATYGSRCIENEILMYLRRNSRLKLEVSFDEPLNTDWDGNELLLSDILGTEPDLVSRDIESDTEREMLTQALSTLSPRERRIMALRYGLGGRPEMTQREVAELLGISQSYISRLEKRIISRLRGEMARLQ</sequence>
<keyword evidence="6 7" id="KW-0804">Transcription</keyword>
<dbReference type="PANTHER" id="PTHR30376:SF3">
    <property type="entry name" value="RNA POLYMERASE SIGMA FACTOR RPOH"/>
    <property type="match status" value="1"/>
</dbReference>
<gene>
    <name evidence="9" type="primary">sigE</name>
    <name evidence="9" type="ORF">IAC59_08775</name>
</gene>
<dbReference type="NCBIfam" id="NF004471">
    <property type="entry name" value="PRK05803.1"/>
    <property type="match status" value="1"/>
</dbReference>
<evidence type="ECO:0000259" key="8">
    <source>
        <dbReference type="PROSITE" id="PS50943"/>
    </source>
</evidence>
<keyword evidence="3 7" id="KW-0805">Transcription regulation</keyword>
<dbReference type="GO" id="GO:0016987">
    <property type="term" value="F:sigma factor activity"/>
    <property type="evidence" value="ECO:0007669"/>
    <property type="project" value="UniProtKB-KW"/>
</dbReference>
<dbReference type="SUPFAM" id="SSF88659">
    <property type="entry name" value="Sigma3 and sigma4 domains of RNA polymerase sigma factors"/>
    <property type="match status" value="1"/>
</dbReference>
<dbReference type="Proteomes" id="UP000824123">
    <property type="component" value="Unassembled WGS sequence"/>
</dbReference>
<dbReference type="InterPro" id="IPR050813">
    <property type="entry name" value="Sigma-70_Factor"/>
</dbReference>
<dbReference type="NCBIfam" id="TIGR02835">
    <property type="entry name" value="spore_sigmaE"/>
    <property type="match status" value="1"/>
</dbReference>
<reference evidence="9" key="1">
    <citation type="submission" date="2020-10" db="EMBL/GenBank/DDBJ databases">
        <authorList>
            <person name="Gilroy R."/>
        </authorList>
    </citation>
    <scope>NUCLEOTIDE SEQUENCE</scope>
    <source>
        <strain evidence="9">ChiSxjej2B14-8506</strain>
    </source>
</reference>
<dbReference type="GO" id="GO:0030435">
    <property type="term" value="P:sporulation resulting in formation of a cellular spore"/>
    <property type="evidence" value="ECO:0007669"/>
    <property type="project" value="UniProtKB-KW"/>
</dbReference>
<dbReference type="PRINTS" id="PR00046">
    <property type="entry name" value="SIGMA70FCT"/>
</dbReference>
<dbReference type="Gene3D" id="1.10.10.10">
    <property type="entry name" value="Winged helix-like DNA-binding domain superfamily/Winged helix DNA-binding domain"/>
    <property type="match status" value="1"/>
</dbReference>
<dbReference type="InterPro" id="IPR013324">
    <property type="entry name" value="RNA_pol_sigma_r3/r4-like"/>
</dbReference>
<dbReference type="AlphaFoldDB" id="A0A9D1S579"/>
<dbReference type="InterPro" id="IPR007630">
    <property type="entry name" value="RNA_pol_sigma70_r4"/>
</dbReference>
<dbReference type="InterPro" id="IPR000943">
    <property type="entry name" value="RNA_pol_sigma70"/>
</dbReference>
<dbReference type="GO" id="GO:0006352">
    <property type="term" value="P:DNA-templated transcription initiation"/>
    <property type="evidence" value="ECO:0007669"/>
    <property type="project" value="InterPro"/>
</dbReference>
<dbReference type="GO" id="GO:0003677">
    <property type="term" value="F:DNA binding"/>
    <property type="evidence" value="ECO:0007669"/>
    <property type="project" value="UniProtKB-KW"/>
</dbReference>
<comment type="function">
    <text evidence="7">Sigma factors are initiation factors that promote the attachment of RNA polymerase to specific initiation sites and are then released.</text>
</comment>
<comment type="similarity">
    <text evidence="1 7">Belongs to the sigma-70 factor family.</text>
</comment>
<dbReference type="PIRSF" id="PIRSF000770">
    <property type="entry name" value="RNA_pol_sigma-SigE/K"/>
    <property type="match status" value="1"/>
</dbReference>
<proteinExistence type="inferred from homology"/>